<sequence length="41" mass="4533">MGEDAARLAASMPYQIKKGARTSYELAPFYSHAITDLQCKV</sequence>
<evidence type="ECO:0000313" key="2">
    <source>
        <dbReference type="Proteomes" id="UP000049077"/>
    </source>
</evidence>
<protein>
    <submittedName>
        <fullName evidence="1">Uncharacterized protein</fullName>
    </submittedName>
</protein>
<name>A0ABM9QTZ4_9VIBR</name>
<dbReference type="Proteomes" id="UP000049077">
    <property type="component" value="Unassembled WGS sequence"/>
</dbReference>
<gene>
    <name evidence="1" type="ORF">VCR4J5_200136</name>
</gene>
<dbReference type="EMBL" id="CCJX01000103">
    <property type="protein sequence ID" value="CDT33362.1"/>
    <property type="molecule type" value="Genomic_DNA"/>
</dbReference>
<comment type="caution">
    <text evidence="1">The sequence shown here is derived from an EMBL/GenBank/DDBJ whole genome shotgun (WGS) entry which is preliminary data.</text>
</comment>
<accession>A0ABM9QTZ4</accession>
<keyword evidence="2" id="KW-1185">Reference proteome</keyword>
<evidence type="ECO:0000313" key="1">
    <source>
        <dbReference type="EMBL" id="CDT33362.1"/>
    </source>
</evidence>
<organism evidence="1 2">
    <name type="scientific">Vibrio crassostreae</name>
    <dbReference type="NCBI Taxonomy" id="246167"/>
    <lineage>
        <taxon>Bacteria</taxon>
        <taxon>Pseudomonadati</taxon>
        <taxon>Pseudomonadota</taxon>
        <taxon>Gammaproteobacteria</taxon>
        <taxon>Vibrionales</taxon>
        <taxon>Vibrionaceae</taxon>
        <taxon>Vibrio</taxon>
    </lineage>
</organism>
<proteinExistence type="predicted"/>
<reference evidence="1 2" key="1">
    <citation type="submission" date="2014-06" db="EMBL/GenBank/DDBJ databases">
        <authorList>
            <person name="Le Roux F."/>
        </authorList>
    </citation>
    <scope>NUCLEOTIDE SEQUENCE [LARGE SCALE GENOMIC DNA]</scope>
    <source>
        <strain evidence="1 2">J5-4</strain>
    </source>
</reference>